<protein>
    <recommendedName>
        <fullName evidence="5">ATP/GTP-binding protein</fullName>
    </recommendedName>
</protein>
<feature type="region of interest" description="Disordered" evidence="1">
    <location>
        <begin position="544"/>
        <end position="563"/>
    </location>
</feature>
<dbReference type="InterPro" id="IPR051162">
    <property type="entry name" value="T4SS_component"/>
</dbReference>
<feature type="transmembrane region" description="Helical" evidence="2">
    <location>
        <begin position="155"/>
        <end position="176"/>
    </location>
</feature>
<feature type="compositionally biased region" description="Polar residues" evidence="1">
    <location>
        <begin position="545"/>
        <end position="555"/>
    </location>
</feature>
<dbReference type="EMBL" id="BANU01000033">
    <property type="protein sequence ID" value="GAC62342.1"/>
    <property type="molecule type" value="Genomic_DNA"/>
</dbReference>
<dbReference type="Gene3D" id="3.40.50.300">
    <property type="entry name" value="P-loop containing nucleotide triphosphate hydrolases"/>
    <property type="match status" value="1"/>
</dbReference>
<dbReference type="PANTHER" id="PTHR30121:SF6">
    <property type="entry name" value="SLR6007 PROTEIN"/>
    <property type="match status" value="1"/>
</dbReference>
<organism evidence="3 4">
    <name type="scientific">Gordonia sihwensis NBRC 108236</name>
    <dbReference type="NCBI Taxonomy" id="1223544"/>
    <lineage>
        <taxon>Bacteria</taxon>
        <taxon>Bacillati</taxon>
        <taxon>Actinomycetota</taxon>
        <taxon>Actinomycetes</taxon>
        <taxon>Mycobacteriales</taxon>
        <taxon>Gordoniaceae</taxon>
        <taxon>Gordonia</taxon>
    </lineage>
</organism>
<dbReference type="PANTHER" id="PTHR30121">
    <property type="entry name" value="UNCHARACTERIZED PROTEIN YJGR-RELATED"/>
    <property type="match status" value="1"/>
</dbReference>
<dbReference type="Proteomes" id="UP000035083">
    <property type="component" value="Unassembled WGS sequence"/>
</dbReference>
<accession>L7LQ89</accession>
<dbReference type="SUPFAM" id="SSF52540">
    <property type="entry name" value="P-loop containing nucleoside triphosphate hydrolases"/>
    <property type="match status" value="1"/>
</dbReference>
<keyword evidence="4" id="KW-1185">Reference proteome</keyword>
<evidence type="ECO:0000256" key="2">
    <source>
        <dbReference type="SAM" id="Phobius"/>
    </source>
</evidence>
<evidence type="ECO:0000313" key="4">
    <source>
        <dbReference type="Proteomes" id="UP000035083"/>
    </source>
</evidence>
<dbReference type="InterPro" id="IPR027417">
    <property type="entry name" value="P-loop_NTPase"/>
</dbReference>
<dbReference type="RefSeq" id="WP_006897748.1">
    <property type="nucleotide sequence ID" value="NZ_BANU01000033.1"/>
</dbReference>
<proteinExistence type="predicted"/>
<dbReference type="Gene3D" id="1.10.8.730">
    <property type="match status" value="1"/>
</dbReference>
<sequence length="608" mass="65256">MTMTIPRHAAPQSDTPTQVEIAETDVPATVRVAGVRLRTARAYEQLRAEAAATGWRGRLARRRLATEERCRKRAISRICEMGGWDIDAGEPGPRGSSGPGGGRTNVVPRLPEWRATTSQVAGGFWPFSVGATSPMLGTPLGSHLYTGQDFGCDPLTWFLSGLITAPIAFVLALNGFGKSSLVRRMALGNIAQGHTSLFLGDVKPDFAELTKMVDGQIITGGYGDQTINPLDVGALGTVLAEIRDSTPWSPQSIADMTRRVEEDLRSRQVSTVAGLVEINRGTAIRDFEETLLGSALEQLYRPIHDGGQGFTGQRPPILEDLYRLIRDGNAELWEDTAARTAEEYRASAAELCRSLRALTSGRLGKVLNGHTTTPIDPSSPAVCIDVSRVPKGDRKLKAALLLVCWADGFGAVEAAHVRADAGRGPRRTFQVIIDELWQVIGSGAGIVDRVDALVRLNRSDAVSLIMVTHSVNDLSAFESQADAAKAIGFLEKAQIKFIGPVGPEEIERLSQVTAFNAQERALITSAASTPPPSEDALAEMRRQLTAASKSGSTSVERPRPHGQGVFVAKLGTDDRAGIPFRMIFTPAEAEGGVHNTNARFDGVLKKAS</sequence>
<evidence type="ECO:0000313" key="3">
    <source>
        <dbReference type="EMBL" id="GAC62342.1"/>
    </source>
</evidence>
<dbReference type="AlphaFoldDB" id="L7LQ89"/>
<evidence type="ECO:0008006" key="5">
    <source>
        <dbReference type="Google" id="ProtNLM"/>
    </source>
</evidence>
<comment type="caution">
    <text evidence="3">The sequence shown here is derived from an EMBL/GenBank/DDBJ whole genome shotgun (WGS) entry which is preliminary data.</text>
</comment>
<reference evidence="3 4" key="1">
    <citation type="submission" date="2012-12" db="EMBL/GenBank/DDBJ databases">
        <title>Whole genome shotgun sequence of Gordonia sihwensis NBRC 108236.</title>
        <authorList>
            <person name="Yoshida I."/>
            <person name="Hosoyama A."/>
            <person name="Tsuchikane K."/>
            <person name="Ando Y."/>
            <person name="Baba S."/>
            <person name="Ohji S."/>
            <person name="Hamada M."/>
            <person name="Tamura T."/>
            <person name="Yamazoe A."/>
            <person name="Yamazaki S."/>
            <person name="Fujita N."/>
        </authorList>
    </citation>
    <scope>NUCLEOTIDE SEQUENCE [LARGE SCALE GENOMIC DNA]</scope>
    <source>
        <strain evidence="3 4">NBRC 108236</strain>
    </source>
</reference>
<evidence type="ECO:0000256" key="1">
    <source>
        <dbReference type="SAM" id="MobiDB-lite"/>
    </source>
</evidence>
<keyword evidence="2" id="KW-0812">Transmembrane</keyword>
<name>L7LQ89_9ACTN</name>
<dbReference type="eggNOG" id="COG0433">
    <property type="taxonomic scope" value="Bacteria"/>
</dbReference>
<keyword evidence="2" id="KW-1133">Transmembrane helix</keyword>
<gene>
    <name evidence="3" type="ORF">GSI01S_33_00280</name>
</gene>
<keyword evidence="2" id="KW-0472">Membrane</keyword>